<dbReference type="Proteomes" id="UP000248314">
    <property type="component" value="Unassembled WGS sequence"/>
</dbReference>
<sequence length="165" mass="19627">MISMKKFICVFLLLYTYAATVYAVNPLLLDSIYGETPYVYDFGPEMDEEKLKQKVRTFNKNILSYITAHCCDEILCIKDSAFVNFITNEKGRVDTVWLVRDKSFPFEKIYRFIKNYDFNGPLVEYVTTQPELYAKSYLVKIVLIFDRKKQRLRSLFDFELIKKNR</sequence>
<protein>
    <submittedName>
        <fullName evidence="1">Uncharacterized protein</fullName>
    </submittedName>
</protein>
<keyword evidence="2" id="KW-1185">Reference proteome</keyword>
<comment type="caution">
    <text evidence="1">The sequence shown here is derived from an EMBL/GenBank/DDBJ whole genome shotgun (WGS) entry which is preliminary data.</text>
</comment>
<reference evidence="1 2" key="1">
    <citation type="submission" date="2018-05" db="EMBL/GenBank/DDBJ databases">
        <title>Genomic Encyclopedia of Type Strains, Phase I: the one thousand microbial genomes (KMG-I) project.</title>
        <authorList>
            <person name="Kyrpides N."/>
        </authorList>
    </citation>
    <scope>NUCLEOTIDE SEQUENCE [LARGE SCALE GENOMIC DNA]</scope>
    <source>
        <strain evidence="1 2">DSM 15611</strain>
    </source>
</reference>
<evidence type="ECO:0000313" key="1">
    <source>
        <dbReference type="EMBL" id="PXX14394.1"/>
    </source>
</evidence>
<dbReference type="STRING" id="1122991.GCA_000613445_01819"/>
<gene>
    <name evidence="1" type="ORF">EJ73_02895</name>
</gene>
<name>A0A318HSL3_9BACT</name>
<accession>A0A318HSL3</accession>
<evidence type="ECO:0000313" key="2">
    <source>
        <dbReference type="Proteomes" id="UP000248314"/>
    </source>
</evidence>
<proteinExistence type="predicted"/>
<dbReference type="AlphaFoldDB" id="A0A318HSL3"/>
<dbReference type="EMBL" id="QJJX01000089">
    <property type="protein sequence ID" value="PXX14394.1"/>
    <property type="molecule type" value="Genomic_DNA"/>
</dbReference>
<organism evidence="1 2">
    <name type="scientific">Hoylesella shahii DSM 15611 = JCM 12083</name>
    <dbReference type="NCBI Taxonomy" id="1122991"/>
    <lineage>
        <taxon>Bacteria</taxon>
        <taxon>Pseudomonadati</taxon>
        <taxon>Bacteroidota</taxon>
        <taxon>Bacteroidia</taxon>
        <taxon>Bacteroidales</taxon>
        <taxon>Prevotellaceae</taxon>
        <taxon>Hoylesella</taxon>
    </lineage>
</organism>